<evidence type="ECO:0000256" key="3">
    <source>
        <dbReference type="ARBA" id="ARBA00022729"/>
    </source>
</evidence>
<feature type="signal peptide" evidence="8">
    <location>
        <begin position="1"/>
        <end position="21"/>
    </location>
</feature>
<gene>
    <name evidence="9" type="ORF">H9828_00800</name>
</gene>
<sequence length="304" mass="34110">MYCKHLIRVLLFILPFFVAGGCTKEDTSDCRTAVRLQLSYTHNKEGRDLFKEVATCGDILLYNGDGTLLERRAMTAREYETATLQLMVPLEKASYTVVFWANLLTENYVLDSEATMQSMRMSLQHEQGQVSGVLPDLLHGVSSFATDGQRTPIEQTLSMRNLTNQVNVILEGAMSGTRAAGTAYSMQLTGSNGLYGWAADNFPGESLNYVPIYTPNIAGYDKALCGTFHTLHLWPGSDLRLMIFNGSSVLYDEPLVDLLMQSPDINTEDDLWRYSDYYLRFDSNMMLTAIKVLEWHDIDTEGGL</sequence>
<evidence type="ECO:0000256" key="1">
    <source>
        <dbReference type="ARBA" id="ARBA00004442"/>
    </source>
</evidence>
<organism evidence="9 10">
    <name type="scientific">Candidatus Alistipes intestinigallinarum</name>
    <dbReference type="NCBI Taxonomy" id="2838440"/>
    <lineage>
        <taxon>Bacteria</taxon>
        <taxon>Pseudomonadati</taxon>
        <taxon>Bacteroidota</taxon>
        <taxon>Bacteroidia</taxon>
        <taxon>Bacteroidales</taxon>
        <taxon>Rikenellaceae</taxon>
        <taxon>Alistipes</taxon>
    </lineage>
</organism>
<reference evidence="9" key="2">
    <citation type="submission" date="2021-04" db="EMBL/GenBank/DDBJ databases">
        <authorList>
            <person name="Gilroy R."/>
        </authorList>
    </citation>
    <scope>NUCLEOTIDE SEQUENCE</scope>
    <source>
        <strain evidence="9">5134</strain>
    </source>
</reference>
<evidence type="ECO:0000256" key="8">
    <source>
        <dbReference type="SAM" id="SignalP"/>
    </source>
</evidence>
<evidence type="ECO:0000256" key="7">
    <source>
        <dbReference type="ARBA" id="ARBA00023288"/>
    </source>
</evidence>
<keyword evidence="5" id="KW-0564">Palmitate</keyword>
<protein>
    <submittedName>
        <fullName evidence="9">FimB/Mfa2 family fimbrial subunit</fullName>
    </submittedName>
</protein>
<evidence type="ECO:0000256" key="2">
    <source>
        <dbReference type="ARBA" id="ARBA00007248"/>
    </source>
</evidence>
<dbReference type="Gene3D" id="2.60.40.2100">
    <property type="match status" value="1"/>
</dbReference>
<accession>A0A9D1YZH5</accession>
<comment type="similarity">
    <text evidence="2">Belongs to the bacteroidetes fimbrillin superfamily. FimB/Mfa2 family.</text>
</comment>
<dbReference type="Gene3D" id="2.60.40.2090">
    <property type="match status" value="1"/>
</dbReference>
<keyword evidence="4" id="KW-0472">Membrane</keyword>
<evidence type="ECO:0000256" key="6">
    <source>
        <dbReference type="ARBA" id="ARBA00023237"/>
    </source>
</evidence>
<comment type="caution">
    <text evidence="9">The sequence shown here is derived from an EMBL/GenBank/DDBJ whole genome shotgun (WGS) entry which is preliminary data.</text>
</comment>
<name>A0A9D1YZH5_9BACT</name>
<proteinExistence type="inferred from homology"/>
<dbReference type="InterPro" id="IPR014941">
    <property type="entry name" value="FimB/Mfa2/Mfa3"/>
</dbReference>
<reference evidence="9" key="1">
    <citation type="journal article" date="2021" name="PeerJ">
        <title>Extensive microbial diversity within the chicken gut microbiome revealed by metagenomics and culture.</title>
        <authorList>
            <person name="Gilroy R."/>
            <person name="Ravi A."/>
            <person name="Getino M."/>
            <person name="Pursley I."/>
            <person name="Horton D.L."/>
            <person name="Alikhan N.F."/>
            <person name="Baker D."/>
            <person name="Gharbi K."/>
            <person name="Hall N."/>
            <person name="Watson M."/>
            <person name="Adriaenssens E.M."/>
            <person name="Foster-Nyarko E."/>
            <person name="Jarju S."/>
            <person name="Secka A."/>
            <person name="Antonio M."/>
            <person name="Oren A."/>
            <person name="Chaudhuri R.R."/>
            <person name="La Ragione R."/>
            <person name="Hildebrand F."/>
            <person name="Pallen M.J."/>
        </authorList>
    </citation>
    <scope>NUCLEOTIDE SEQUENCE</scope>
    <source>
        <strain evidence="9">5134</strain>
    </source>
</reference>
<comment type="subcellular location">
    <subcellularLocation>
        <location evidence="1">Cell outer membrane</location>
    </subcellularLocation>
</comment>
<keyword evidence="3 8" id="KW-0732">Signal</keyword>
<evidence type="ECO:0000313" key="9">
    <source>
        <dbReference type="EMBL" id="HIY67935.1"/>
    </source>
</evidence>
<dbReference type="PROSITE" id="PS51257">
    <property type="entry name" value="PROKAR_LIPOPROTEIN"/>
    <property type="match status" value="1"/>
</dbReference>
<evidence type="ECO:0000256" key="4">
    <source>
        <dbReference type="ARBA" id="ARBA00023136"/>
    </source>
</evidence>
<dbReference type="Pfam" id="PF08842">
    <property type="entry name" value="Mfa2"/>
    <property type="match status" value="1"/>
</dbReference>
<evidence type="ECO:0000313" key="10">
    <source>
        <dbReference type="Proteomes" id="UP000886844"/>
    </source>
</evidence>
<dbReference type="EMBL" id="DXDA01000007">
    <property type="protein sequence ID" value="HIY67935.1"/>
    <property type="molecule type" value="Genomic_DNA"/>
</dbReference>
<evidence type="ECO:0000256" key="5">
    <source>
        <dbReference type="ARBA" id="ARBA00023139"/>
    </source>
</evidence>
<keyword evidence="7" id="KW-0449">Lipoprotein</keyword>
<dbReference type="GO" id="GO:0009279">
    <property type="term" value="C:cell outer membrane"/>
    <property type="evidence" value="ECO:0007669"/>
    <property type="project" value="UniProtKB-SubCell"/>
</dbReference>
<dbReference type="AlphaFoldDB" id="A0A9D1YZH5"/>
<dbReference type="Proteomes" id="UP000886844">
    <property type="component" value="Unassembled WGS sequence"/>
</dbReference>
<keyword evidence="6" id="KW-0998">Cell outer membrane</keyword>
<feature type="chain" id="PRO_5038867683" evidence="8">
    <location>
        <begin position="22"/>
        <end position="304"/>
    </location>
</feature>